<name>A0A540MFM9_MALBA</name>
<dbReference type="SMART" id="SM00255">
    <property type="entry name" value="TIR"/>
    <property type="match status" value="2"/>
</dbReference>
<evidence type="ECO:0000259" key="5">
    <source>
        <dbReference type="PROSITE" id="PS50104"/>
    </source>
</evidence>
<dbReference type="Pfam" id="PF01582">
    <property type="entry name" value="TIR"/>
    <property type="match status" value="2"/>
</dbReference>
<dbReference type="GO" id="GO:0061809">
    <property type="term" value="F:NAD+ nucleosidase activity, cyclic ADP-ribose generating"/>
    <property type="evidence" value="ECO:0007669"/>
    <property type="project" value="UniProtKB-EC"/>
</dbReference>
<keyword evidence="3" id="KW-0520">NAD</keyword>
<accession>A0A540MFM9</accession>
<dbReference type="EC" id="3.2.2.6" evidence="1"/>
<feature type="domain" description="TIR" evidence="5">
    <location>
        <begin position="15"/>
        <end position="182"/>
    </location>
</feature>
<sequence>MAVSSFSSVSDVLRWKYDVFVSFGHQDTDRDFVSHLIRAFNQKSISTSVDAEGICRDDRPSEELPDAVQQSRLFIVVFSKRYAHSRWRLEELVQMLNCVDTNNQKLLPVFYRVDPSDVRRATGAFAEAFQKHECNPSVDKEEVMRWRSALTRATNYFGWDLPYYRNEADVIEEIVQSVFDKLICFSSYGSRRKYDVFLNFRGADTRKTFVVHLYKALYLKVINTFMDGEELRKGNSISDLLNSVKESRVSIVVFSKDYASSRWCLKELVQILECMDKQNQIVVPVFYQVDRSKVCNPEAFTKHDSDPRVEKEDLQSWMSALTRATNLPPHRWDQQNYEDDAKLIEVIVQHIGACLHK</sequence>
<comment type="catalytic activity">
    <reaction evidence="4">
        <text>NAD(+) + H2O = ADP-D-ribose + nicotinamide + H(+)</text>
        <dbReference type="Rhea" id="RHEA:16301"/>
        <dbReference type="ChEBI" id="CHEBI:15377"/>
        <dbReference type="ChEBI" id="CHEBI:15378"/>
        <dbReference type="ChEBI" id="CHEBI:17154"/>
        <dbReference type="ChEBI" id="CHEBI:57540"/>
        <dbReference type="ChEBI" id="CHEBI:57967"/>
        <dbReference type="EC" id="3.2.2.6"/>
    </reaction>
    <physiologicalReaction direction="left-to-right" evidence="4">
        <dbReference type="Rhea" id="RHEA:16302"/>
    </physiologicalReaction>
</comment>
<dbReference type="PROSITE" id="PS50104">
    <property type="entry name" value="TIR"/>
    <property type="match status" value="2"/>
</dbReference>
<dbReference type="Gene3D" id="3.40.50.10140">
    <property type="entry name" value="Toll/interleukin-1 receptor homology (TIR) domain"/>
    <property type="match status" value="2"/>
</dbReference>
<proteinExistence type="predicted"/>
<comment type="caution">
    <text evidence="6">The sequence shown here is derived from an EMBL/GenBank/DDBJ whole genome shotgun (WGS) entry which is preliminary data.</text>
</comment>
<protein>
    <recommendedName>
        <fullName evidence="1">ADP-ribosyl cyclase/cyclic ADP-ribose hydrolase</fullName>
        <ecNumber evidence="1">3.2.2.6</ecNumber>
    </recommendedName>
</protein>
<dbReference type="SUPFAM" id="SSF52200">
    <property type="entry name" value="Toll/Interleukin receptor TIR domain"/>
    <property type="match status" value="2"/>
</dbReference>
<evidence type="ECO:0000313" key="6">
    <source>
        <dbReference type="EMBL" id="TQD97382.1"/>
    </source>
</evidence>
<reference evidence="6 7" key="1">
    <citation type="journal article" date="2019" name="G3 (Bethesda)">
        <title>Sequencing of a Wild Apple (Malus baccata) Genome Unravels the Differences Between Cultivated and Wild Apple Species Regarding Disease Resistance and Cold Tolerance.</title>
        <authorList>
            <person name="Chen X."/>
        </authorList>
    </citation>
    <scope>NUCLEOTIDE SEQUENCE [LARGE SCALE GENOMIC DNA]</scope>
    <source>
        <strain evidence="7">cv. Shandingzi</strain>
        <tissue evidence="6">Leaves</tissue>
    </source>
</reference>
<evidence type="ECO:0000256" key="4">
    <source>
        <dbReference type="ARBA" id="ARBA00047304"/>
    </source>
</evidence>
<evidence type="ECO:0000313" key="7">
    <source>
        <dbReference type="Proteomes" id="UP000315295"/>
    </source>
</evidence>
<evidence type="ECO:0000256" key="1">
    <source>
        <dbReference type="ARBA" id="ARBA00011982"/>
    </source>
</evidence>
<evidence type="ECO:0000256" key="2">
    <source>
        <dbReference type="ARBA" id="ARBA00022801"/>
    </source>
</evidence>
<dbReference type="PANTHER" id="PTHR32009:SF39">
    <property type="entry name" value="TIR DOMAIN-CONTAINING PROTEIN"/>
    <property type="match status" value="1"/>
</dbReference>
<dbReference type="Proteomes" id="UP000315295">
    <property type="component" value="Unassembled WGS sequence"/>
</dbReference>
<keyword evidence="2" id="KW-0378">Hydrolase</keyword>
<dbReference type="InterPro" id="IPR000157">
    <property type="entry name" value="TIR_dom"/>
</dbReference>
<feature type="domain" description="TIR" evidence="5">
    <location>
        <begin position="192"/>
        <end position="355"/>
    </location>
</feature>
<evidence type="ECO:0000256" key="3">
    <source>
        <dbReference type="ARBA" id="ARBA00023027"/>
    </source>
</evidence>
<organism evidence="6 7">
    <name type="scientific">Malus baccata</name>
    <name type="common">Siberian crab apple</name>
    <name type="synonym">Pyrus baccata</name>
    <dbReference type="NCBI Taxonomy" id="106549"/>
    <lineage>
        <taxon>Eukaryota</taxon>
        <taxon>Viridiplantae</taxon>
        <taxon>Streptophyta</taxon>
        <taxon>Embryophyta</taxon>
        <taxon>Tracheophyta</taxon>
        <taxon>Spermatophyta</taxon>
        <taxon>Magnoliopsida</taxon>
        <taxon>eudicotyledons</taxon>
        <taxon>Gunneridae</taxon>
        <taxon>Pentapetalae</taxon>
        <taxon>rosids</taxon>
        <taxon>fabids</taxon>
        <taxon>Rosales</taxon>
        <taxon>Rosaceae</taxon>
        <taxon>Amygdaloideae</taxon>
        <taxon>Maleae</taxon>
        <taxon>Malus</taxon>
    </lineage>
</organism>
<dbReference type="InterPro" id="IPR035897">
    <property type="entry name" value="Toll_tir_struct_dom_sf"/>
</dbReference>
<dbReference type="AlphaFoldDB" id="A0A540MFM9"/>
<dbReference type="GO" id="GO:0007165">
    <property type="term" value="P:signal transduction"/>
    <property type="evidence" value="ECO:0007669"/>
    <property type="project" value="InterPro"/>
</dbReference>
<dbReference type="EMBL" id="VIEB01000273">
    <property type="protein sequence ID" value="TQD97382.1"/>
    <property type="molecule type" value="Genomic_DNA"/>
</dbReference>
<keyword evidence="7" id="KW-1185">Reference proteome</keyword>
<gene>
    <name evidence="6" type="ORF">C1H46_016961</name>
</gene>
<dbReference type="PANTHER" id="PTHR32009">
    <property type="entry name" value="TMV RESISTANCE PROTEIN N-LIKE"/>
    <property type="match status" value="1"/>
</dbReference>
<dbReference type="FunFam" id="3.40.50.10140:FF:000007">
    <property type="entry name" value="Disease resistance protein (TIR-NBS-LRR class)"/>
    <property type="match status" value="2"/>
</dbReference>